<keyword evidence="4" id="KW-1185">Reference proteome</keyword>
<sequence>MVNCTKKRTNVFLISIFLRRSVIVLVLMLSNASSTLWRIYFTDKQSSDSILCEGFDFKNHHISVYDSNPYSAGLEHPSGESLKVTICGVPLSFDDSAILEMLSKLGAHPKKQACQLTKAIRTGNLVAADKIRDAKSALECSNTVTNTPRWGNEADNVMEKILCAKIDQLKEMNDLLASSRPHTIFAHSVYDLYWGTGLDSEKPAHTAPDAWSGQNKFGKLLQRTKPRSVSMSRAVKTRQQGIGKYTC</sequence>
<feature type="domain" description="NADAR" evidence="2">
    <location>
        <begin position="112"/>
        <end position="225"/>
    </location>
</feature>
<evidence type="ECO:0000313" key="4">
    <source>
        <dbReference type="Proteomes" id="UP000005408"/>
    </source>
</evidence>
<evidence type="ECO:0000256" key="1">
    <source>
        <dbReference type="SAM" id="Phobius"/>
    </source>
</evidence>
<keyword evidence="1" id="KW-0812">Transmembrane</keyword>
<dbReference type="AlphaFoldDB" id="A0A8W8KE61"/>
<feature type="transmembrane region" description="Helical" evidence="1">
    <location>
        <begin position="21"/>
        <end position="40"/>
    </location>
</feature>
<dbReference type="SUPFAM" id="SSF143990">
    <property type="entry name" value="YbiA-like"/>
    <property type="match status" value="1"/>
</dbReference>
<dbReference type="Gene3D" id="1.10.357.40">
    <property type="entry name" value="YbiA-like"/>
    <property type="match status" value="1"/>
</dbReference>
<proteinExistence type="predicted"/>
<accession>A0A8W8KE61</accession>
<evidence type="ECO:0000259" key="2">
    <source>
        <dbReference type="Pfam" id="PF08719"/>
    </source>
</evidence>
<dbReference type="InterPro" id="IPR037238">
    <property type="entry name" value="YbiA-like_sf"/>
</dbReference>
<dbReference type="Proteomes" id="UP000005408">
    <property type="component" value="Unassembled WGS sequence"/>
</dbReference>
<keyword evidence="1" id="KW-1133">Transmembrane helix</keyword>
<name>A0A8W8KE61_MAGGI</name>
<dbReference type="Pfam" id="PF08719">
    <property type="entry name" value="NADAR"/>
    <property type="match status" value="1"/>
</dbReference>
<reference evidence="3" key="1">
    <citation type="submission" date="2022-08" db="UniProtKB">
        <authorList>
            <consortium name="EnsemblMetazoa"/>
        </authorList>
    </citation>
    <scope>IDENTIFICATION</scope>
    <source>
        <strain evidence="3">05x7-T-G4-1.051#20</strain>
    </source>
</reference>
<organism evidence="3 4">
    <name type="scientific">Magallana gigas</name>
    <name type="common">Pacific oyster</name>
    <name type="synonym">Crassostrea gigas</name>
    <dbReference type="NCBI Taxonomy" id="29159"/>
    <lineage>
        <taxon>Eukaryota</taxon>
        <taxon>Metazoa</taxon>
        <taxon>Spiralia</taxon>
        <taxon>Lophotrochozoa</taxon>
        <taxon>Mollusca</taxon>
        <taxon>Bivalvia</taxon>
        <taxon>Autobranchia</taxon>
        <taxon>Pteriomorphia</taxon>
        <taxon>Ostreida</taxon>
        <taxon>Ostreoidea</taxon>
        <taxon>Ostreidae</taxon>
        <taxon>Magallana</taxon>
    </lineage>
</organism>
<dbReference type="EnsemblMetazoa" id="G2351.1">
    <property type="protein sequence ID" value="G2351.1:cds"/>
    <property type="gene ID" value="G2351"/>
</dbReference>
<dbReference type="InterPro" id="IPR012816">
    <property type="entry name" value="NADAR"/>
</dbReference>
<dbReference type="CDD" id="cd15457">
    <property type="entry name" value="NADAR"/>
    <property type="match status" value="1"/>
</dbReference>
<evidence type="ECO:0000313" key="3">
    <source>
        <dbReference type="EnsemblMetazoa" id="G2351.1:cds"/>
    </source>
</evidence>
<protein>
    <recommendedName>
        <fullName evidence="2">NADAR domain-containing protein</fullName>
    </recommendedName>
</protein>
<keyword evidence="1" id="KW-0472">Membrane</keyword>